<evidence type="ECO:0000313" key="2">
    <source>
        <dbReference type="EMBL" id="SUO03583.1"/>
    </source>
</evidence>
<dbReference type="RefSeq" id="WP_022788957.1">
    <property type="nucleotide sequence ID" value="NZ_JACJKL010000008.1"/>
</dbReference>
<gene>
    <name evidence="2" type="ORF">NCTC11087_00448</name>
</gene>
<accession>A0A380LJX6</accession>
<evidence type="ECO:0000256" key="1">
    <source>
        <dbReference type="SAM" id="Phobius"/>
    </source>
</evidence>
<feature type="transmembrane region" description="Helical" evidence="1">
    <location>
        <begin position="30"/>
        <end position="47"/>
    </location>
</feature>
<dbReference type="AlphaFoldDB" id="A0A380LJX6"/>
<evidence type="ECO:0000313" key="3">
    <source>
        <dbReference type="Proteomes" id="UP000255523"/>
    </source>
</evidence>
<protein>
    <submittedName>
        <fullName evidence="2">Uncharacterized protein</fullName>
    </submittedName>
</protein>
<reference evidence="2 3" key="1">
    <citation type="submission" date="2018-06" db="EMBL/GenBank/DDBJ databases">
        <authorList>
            <consortium name="Pathogen Informatics"/>
            <person name="Doyle S."/>
        </authorList>
    </citation>
    <scope>NUCLEOTIDE SEQUENCE [LARGE SCALE GENOMIC DNA]</scope>
    <source>
        <strain evidence="2 3">NCTC11087</strain>
    </source>
</reference>
<dbReference type="GeneID" id="77461433"/>
<keyword evidence="1" id="KW-0472">Membrane</keyword>
<keyword evidence="1" id="KW-0812">Transmembrane</keyword>
<keyword evidence="1" id="KW-1133">Transmembrane helix</keyword>
<dbReference type="EMBL" id="UHFX01000003">
    <property type="protein sequence ID" value="SUO03583.1"/>
    <property type="molecule type" value="Genomic_DNA"/>
</dbReference>
<feature type="transmembrane region" description="Helical" evidence="1">
    <location>
        <begin position="54"/>
        <end position="74"/>
    </location>
</feature>
<proteinExistence type="predicted"/>
<name>A0A380LJX6_9FIRM</name>
<sequence>MLYVMGFCSISLSVLSYVRSKFSSSQVKERLEIIACTLLLVGLLFLVGTFGISLSAVLASSSFICLVALVFQFLI</sequence>
<keyword evidence="3" id="KW-1185">Reference proteome</keyword>
<organism evidence="2 3">
    <name type="scientific">Faecalicoccus pleomorphus</name>
    <dbReference type="NCBI Taxonomy" id="1323"/>
    <lineage>
        <taxon>Bacteria</taxon>
        <taxon>Bacillati</taxon>
        <taxon>Bacillota</taxon>
        <taxon>Erysipelotrichia</taxon>
        <taxon>Erysipelotrichales</taxon>
        <taxon>Erysipelotrichaceae</taxon>
        <taxon>Faecalicoccus</taxon>
    </lineage>
</organism>
<dbReference type="Proteomes" id="UP000255523">
    <property type="component" value="Unassembled WGS sequence"/>
</dbReference>